<accession>A0ABW4YNV7</accession>
<protein>
    <submittedName>
        <fullName evidence="2">Extracellular solute-binding protein</fullName>
    </submittedName>
</protein>
<reference evidence="3" key="1">
    <citation type="journal article" date="2019" name="Int. J. Syst. Evol. Microbiol.">
        <title>The Global Catalogue of Microorganisms (GCM) 10K type strain sequencing project: providing services to taxonomists for standard genome sequencing and annotation.</title>
        <authorList>
            <consortium name="The Broad Institute Genomics Platform"/>
            <consortium name="The Broad Institute Genome Sequencing Center for Infectious Disease"/>
            <person name="Wu L."/>
            <person name="Ma J."/>
        </authorList>
    </citation>
    <scope>NUCLEOTIDE SEQUENCE [LARGE SCALE GENOMIC DNA]</scope>
    <source>
        <strain evidence="3">GH52</strain>
    </source>
</reference>
<dbReference type="SUPFAM" id="SSF53850">
    <property type="entry name" value="Periplasmic binding protein-like II"/>
    <property type="match status" value="1"/>
</dbReference>
<evidence type="ECO:0000313" key="2">
    <source>
        <dbReference type="EMBL" id="MFD2117368.1"/>
    </source>
</evidence>
<dbReference type="Proteomes" id="UP001597362">
    <property type="component" value="Unassembled WGS sequence"/>
</dbReference>
<keyword evidence="3" id="KW-1185">Reference proteome</keyword>
<dbReference type="PANTHER" id="PTHR43649:SF12">
    <property type="entry name" value="DIACETYLCHITOBIOSE BINDING PROTEIN DASA"/>
    <property type="match status" value="1"/>
</dbReference>
<evidence type="ECO:0000313" key="3">
    <source>
        <dbReference type="Proteomes" id="UP001597362"/>
    </source>
</evidence>
<feature type="chain" id="PRO_5045261634" evidence="1">
    <location>
        <begin position="27"/>
        <end position="442"/>
    </location>
</feature>
<dbReference type="RefSeq" id="WP_377774450.1">
    <property type="nucleotide sequence ID" value="NZ_JBHUHO010000039.1"/>
</dbReference>
<sequence length="442" mass="50879">MNKKSKALPFYWLVVLLVLTSCSNDAGDREKATDHENSNVNQREDVDYANSKAELTIFSIESPEMFEELFGQHIKQKFPNYKITYIGETSDQKIDHIIASGTKIDIYIDRVGDLTRDYIPRGLAYDMTPLVEKHNIDLNRFEAGYVADGTFDESLFMLPLLDNKFVLYYNKDIFDKFGVAYPTDGMTWEEVFGLSKQITRSEGGKQYIGLWTSPKHFIRVNPLSLDFVDAATSKAKVNMSEWKQFFDEVIFPWTSDPGIQRRANENWLNHGDFNKEFNVAMYIYQDIWMATAEDSLAMNWDIVSVPTFKDKPKVGMQAYTRSAGITATSKHKDAAMLVIDYLTSEEFQMILSRKGMITPLKSEQVRAEIYADTPFKEDKNLQALFYNGIAPSRNYHQYDEHVINAFEKYIMEVSQGKMDEVTALRSAEEKANQLIQEQSSQQ</sequence>
<dbReference type="EMBL" id="JBHUHO010000039">
    <property type="protein sequence ID" value="MFD2117368.1"/>
    <property type="molecule type" value="Genomic_DNA"/>
</dbReference>
<dbReference type="Pfam" id="PF01547">
    <property type="entry name" value="SBP_bac_1"/>
    <property type="match status" value="1"/>
</dbReference>
<dbReference type="PANTHER" id="PTHR43649">
    <property type="entry name" value="ARABINOSE-BINDING PROTEIN-RELATED"/>
    <property type="match status" value="1"/>
</dbReference>
<dbReference type="InterPro" id="IPR050490">
    <property type="entry name" value="Bact_solute-bd_prot1"/>
</dbReference>
<dbReference type="InterPro" id="IPR006059">
    <property type="entry name" value="SBP"/>
</dbReference>
<evidence type="ECO:0000256" key="1">
    <source>
        <dbReference type="SAM" id="SignalP"/>
    </source>
</evidence>
<feature type="signal peptide" evidence="1">
    <location>
        <begin position="1"/>
        <end position="26"/>
    </location>
</feature>
<comment type="caution">
    <text evidence="2">The sequence shown here is derived from an EMBL/GenBank/DDBJ whole genome shotgun (WGS) entry which is preliminary data.</text>
</comment>
<organism evidence="2 3">
    <name type="scientific">Paenibacillus yanchengensis</name>
    <dbReference type="NCBI Taxonomy" id="2035833"/>
    <lineage>
        <taxon>Bacteria</taxon>
        <taxon>Bacillati</taxon>
        <taxon>Bacillota</taxon>
        <taxon>Bacilli</taxon>
        <taxon>Bacillales</taxon>
        <taxon>Paenibacillaceae</taxon>
        <taxon>Paenibacillus</taxon>
    </lineage>
</organism>
<gene>
    <name evidence="2" type="ORF">ACFSJH_16685</name>
</gene>
<proteinExistence type="predicted"/>
<keyword evidence="1" id="KW-0732">Signal</keyword>
<dbReference type="PROSITE" id="PS51257">
    <property type="entry name" value="PROKAR_LIPOPROTEIN"/>
    <property type="match status" value="1"/>
</dbReference>
<dbReference type="Gene3D" id="3.40.190.10">
    <property type="entry name" value="Periplasmic binding protein-like II"/>
    <property type="match status" value="1"/>
</dbReference>
<name>A0ABW4YNV7_9BACL</name>